<dbReference type="EMBL" id="LMCB01000017">
    <property type="protein sequence ID" value="KZL18848.1"/>
    <property type="molecule type" value="Genomic_DNA"/>
</dbReference>
<dbReference type="GO" id="GO:0032259">
    <property type="term" value="P:methylation"/>
    <property type="evidence" value="ECO:0007669"/>
    <property type="project" value="InterPro"/>
</dbReference>
<dbReference type="InterPro" id="IPR029063">
    <property type="entry name" value="SAM-dependent_MTases_sf"/>
</dbReference>
<comment type="caution">
    <text evidence="5">The sequence shown here is derived from an EMBL/GenBank/DDBJ whole genome shotgun (WGS) entry which is preliminary data.</text>
</comment>
<evidence type="ECO:0000256" key="1">
    <source>
        <dbReference type="ARBA" id="ARBA00022884"/>
    </source>
</evidence>
<dbReference type="Proteomes" id="UP000076577">
    <property type="component" value="Unassembled WGS sequence"/>
</dbReference>
<dbReference type="STRING" id="989403.SAMN05421798_101677"/>
<reference evidence="5 6" key="1">
    <citation type="journal article" date="2016" name="Front. Microbiol.">
        <title>Comparative Genomic Analysis Reveals a Diverse Repertoire of Genes Involved in Prokaryote-Eukaryote Interactions within the Pseudovibrio Genus.</title>
        <authorList>
            <person name="Romano S."/>
            <person name="Fernandez-Guerra A."/>
            <person name="Reen F.J."/>
            <person name="Glockner F.O."/>
            <person name="Crowley S.P."/>
            <person name="O'Sullivan O."/>
            <person name="Cotter P.D."/>
            <person name="Adams C."/>
            <person name="Dobson A.D."/>
            <person name="O'Gara F."/>
        </authorList>
    </citation>
    <scope>NUCLEOTIDE SEQUENCE [LARGE SCALE GENOMIC DNA]</scope>
    <source>
        <strain evidence="5 6">Ad2</strain>
    </source>
</reference>
<dbReference type="Pfam" id="PF01728">
    <property type="entry name" value="FtsJ"/>
    <property type="match status" value="1"/>
</dbReference>
<dbReference type="SUPFAM" id="SSF53335">
    <property type="entry name" value="S-adenosyl-L-methionine-dependent methyltransferases"/>
    <property type="match status" value="1"/>
</dbReference>
<dbReference type="AlphaFoldDB" id="A0A165YHI8"/>
<evidence type="ECO:0000313" key="5">
    <source>
        <dbReference type="EMBL" id="KZL18848.1"/>
    </source>
</evidence>
<evidence type="ECO:0000259" key="4">
    <source>
        <dbReference type="SMART" id="SM00363"/>
    </source>
</evidence>
<dbReference type="GO" id="GO:0003723">
    <property type="term" value="F:RNA binding"/>
    <property type="evidence" value="ECO:0007669"/>
    <property type="project" value="UniProtKB-KW"/>
</dbReference>
<dbReference type="InterPro" id="IPR036986">
    <property type="entry name" value="S4_RNA-bd_sf"/>
</dbReference>
<dbReference type="CDD" id="cd02440">
    <property type="entry name" value="AdoMet_MTases"/>
    <property type="match status" value="1"/>
</dbReference>
<evidence type="ECO:0000313" key="6">
    <source>
        <dbReference type="Proteomes" id="UP000076577"/>
    </source>
</evidence>
<dbReference type="RefSeq" id="WP_068006042.1">
    <property type="nucleotide sequence ID" value="NZ_FOFM01000001.1"/>
</dbReference>
<dbReference type="OrthoDB" id="9784736at2"/>
<dbReference type="SUPFAM" id="SSF55174">
    <property type="entry name" value="Alpha-L RNA-binding motif"/>
    <property type="match status" value="1"/>
</dbReference>
<dbReference type="CDD" id="cd00165">
    <property type="entry name" value="S4"/>
    <property type="match status" value="1"/>
</dbReference>
<feature type="domain" description="RNA-binding S4" evidence="4">
    <location>
        <begin position="1"/>
        <end position="66"/>
    </location>
</feature>
<gene>
    <name evidence="5" type="primary">tlyA</name>
    <name evidence="5" type="ORF">PsAD2_02364</name>
</gene>
<sequence length="244" mass="26798">MRLDQFLVEHGYFETRARARDAVLRNTVFIDNAPAKKPSQKVLEGHCVTINDPAAQYVSRAALKLLKALEEFKLSPADKVCLDIGASTGGFTQVLLEHHAKVVHAIDVGHDQLAERISEDPRVIRKDGLNARALTLDHLEGQAPQFLVSDVSFISLKLALPPALDLAEDGALGVFLVKPQFEAGRDRIGRGGLVAPEVAEYIAQDLQDWMNEQPHWSVVGFTSSPIKGGDGNAEYLMVCQKHRC</sequence>
<evidence type="ECO:0000256" key="2">
    <source>
        <dbReference type="ARBA" id="ARBA00029460"/>
    </source>
</evidence>
<evidence type="ECO:0000256" key="3">
    <source>
        <dbReference type="PROSITE-ProRule" id="PRU00182"/>
    </source>
</evidence>
<accession>A0A165YHI8</accession>
<dbReference type="InterPro" id="IPR004538">
    <property type="entry name" value="Hemolysin_A/TlyA"/>
</dbReference>
<dbReference type="InterPro" id="IPR002877">
    <property type="entry name" value="RNA_MeTrfase_FtsJ_dom"/>
</dbReference>
<name>A0A165YHI8_9HYPH</name>
<dbReference type="PATRIC" id="fig|989403.3.peg.2521"/>
<keyword evidence="1 3" id="KW-0694">RNA-binding</keyword>
<comment type="similarity">
    <text evidence="2">Belongs to the TlyA family.</text>
</comment>
<dbReference type="PIRSF" id="PIRSF005578">
    <property type="entry name" value="TlyA"/>
    <property type="match status" value="1"/>
</dbReference>
<dbReference type="Gene3D" id="3.40.50.150">
    <property type="entry name" value="Vaccinia Virus protein VP39"/>
    <property type="match status" value="1"/>
</dbReference>
<dbReference type="NCBIfam" id="TIGR00478">
    <property type="entry name" value="tly"/>
    <property type="match status" value="1"/>
</dbReference>
<dbReference type="PANTHER" id="PTHR32319:SF0">
    <property type="entry name" value="BACTERIAL HEMOLYSIN-LIKE PROTEIN"/>
    <property type="match status" value="1"/>
</dbReference>
<protein>
    <submittedName>
        <fullName evidence="5">Hemolysin A</fullName>
    </submittedName>
</protein>
<dbReference type="Gene3D" id="3.10.290.10">
    <property type="entry name" value="RNA-binding S4 domain"/>
    <property type="match status" value="1"/>
</dbReference>
<dbReference type="PANTHER" id="PTHR32319">
    <property type="entry name" value="BACTERIAL HEMOLYSIN-LIKE PROTEIN"/>
    <property type="match status" value="1"/>
</dbReference>
<keyword evidence="6" id="KW-1185">Reference proteome</keyword>
<organism evidence="5 6">
    <name type="scientific">Pseudovibrio axinellae</name>
    <dbReference type="NCBI Taxonomy" id="989403"/>
    <lineage>
        <taxon>Bacteria</taxon>
        <taxon>Pseudomonadati</taxon>
        <taxon>Pseudomonadota</taxon>
        <taxon>Alphaproteobacteria</taxon>
        <taxon>Hyphomicrobiales</taxon>
        <taxon>Stappiaceae</taxon>
        <taxon>Pseudovibrio</taxon>
    </lineage>
</organism>
<dbReference type="SMART" id="SM00363">
    <property type="entry name" value="S4"/>
    <property type="match status" value="1"/>
</dbReference>
<dbReference type="PROSITE" id="PS50889">
    <property type="entry name" value="S4"/>
    <property type="match status" value="1"/>
</dbReference>
<dbReference type="Pfam" id="PF01479">
    <property type="entry name" value="S4"/>
    <property type="match status" value="1"/>
</dbReference>
<dbReference type="GO" id="GO:0008168">
    <property type="term" value="F:methyltransferase activity"/>
    <property type="evidence" value="ECO:0007669"/>
    <property type="project" value="InterPro"/>
</dbReference>
<dbReference type="InterPro" id="IPR047048">
    <property type="entry name" value="TlyA"/>
</dbReference>
<dbReference type="InterPro" id="IPR002942">
    <property type="entry name" value="S4_RNA-bd"/>
</dbReference>
<proteinExistence type="inferred from homology"/>